<dbReference type="EMBL" id="JBHTLT010000042">
    <property type="protein sequence ID" value="MFD1205229.1"/>
    <property type="molecule type" value="Genomic_DNA"/>
</dbReference>
<evidence type="ECO:0000256" key="2">
    <source>
        <dbReference type="ARBA" id="ARBA00012028"/>
    </source>
</evidence>
<reference evidence="6" key="1">
    <citation type="journal article" date="2019" name="Int. J. Syst. Evol. Microbiol.">
        <title>The Global Catalogue of Microorganisms (GCM) 10K type strain sequencing project: providing services to taxonomists for standard genome sequencing and annotation.</title>
        <authorList>
            <consortium name="The Broad Institute Genomics Platform"/>
            <consortium name="The Broad Institute Genome Sequencing Center for Infectious Disease"/>
            <person name="Wu L."/>
            <person name="Ma J."/>
        </authorList>
    </citation>
    <scope>NUCLEOTIDE SEQUENCE [LARGE SCALE GENOMIC DNA]</scope>
    <source>
        <strain evidence="6">CCUG 53915</strain>
    </source>
</reference>
<evidence type="ECO:0000256" key="4">
    <source>
        <dbReference type="ARBA" id="ARBA00023235"/>
    </source>
</evidence>
<dbReference type="SMART" id="SM00855">
    <property type="entry name" value="PGAM"/>
    <property type="match status" value="1"/>
</dbReference>
<dbReference type="GO" id="GO:0016787">
    <property type="term" value="F:hydrolase activity"/>
    <property type="evidence" value="ECO:0007669"/>
    <property type="project" value="UniProtKB-KW"/>
</dbReference>
<keyword evidence="5" id="KW-0378">Hydrolase</keyword>
<keyword evidence="3" id="KW-0324">Glycolysis</keyword>
<accession>A0ABW3TY15</accession>
<dbReference type="CDD" id="cd07067">
    <property type="entry name" value="HP_PGM_like"/>
    <property type="match status" value="1"/>
</dbReference>
<dbReference type="InterPro" id="IPR001345">
    <property type="entry name" value="PG/BPGM_mutase_AS"/>
</dbReference>
<comment type="caution">
    <text evidence="5">The sequence shown here is derived from an EMBL/GenBank/DDBJ whole genome shotgun (WGS) entry which is preliminary data.</text>
</comment>
<dbReference type="PANTHER" id="PTHR11931">
    <property type="entry name" value="PHOSPHOGLYCERATE MUTASE"/>
    <property type="match status" value="1"/>
</dbReference>
<evidence type="ECO:0000313" key="5">
    <source>
        <dbReference type="EMBL" id="MFD1205229.1"/>
    </source>
</evidence>
<dbReference type="InterPro" id="IPR005952">
    <property type="entry name" value="Phosphogly_mut1"/>
</dbReference>
<sequence length="206" mass="23927">MLTIYLTRHGETRWNLENRFQGSQDSPLTDKGIHNAMMLGERLNTIDFHAIYSSPIKRAYDTAQLIKSDKTIPIVAVEDLKEIHFGVWEGKTKDEIETDIEYKNFWNKPHIYNHKPHKGEDLHTFKQRVENAVRKIIVENKDGNILIVAHAVVIKAILSFTMNISIEKMWDPPFIHGTSLTLFNYDGKEFNFEMIGDTAHFLEESK</sequence>
<dbReference type="Pfam" id="PF00300">
    <property type="entry name" value="His_Phos_1"/>
    <property type="match status" value="1"/>
</dbReference>
<dbReference type="PROSITE" id="PS00175">
    <property type="entry name" value="PG_MUTASE"/>
    <property type="match status" value="1"/>
</dbReference>
<dbReference type="InterPro" id="IPR029033">
    <property type="entry name" value="His_PPase_superfam"/>
</dbReference>
<dbReference type="Proteomes" id="UP001597231">
    <property type="component" value="Unassembled WGS sequence"/>
</dbReference>
<keyword evidence="6" id="KW-1185">Reference proteome</keyword>
<comment type="similarity">
    <text evidence="1">Belongs to the phosphoglycerate mutase family. BPG-dependent PGAM subfamily.</text>
</comment>
<dbReference type="InterPro" id="IPR013078">
    <property type="entry name" value="His_Pase_superF_clade-1"/>
</dbReference>
<evidence type="ECO:0000256" key="3">
    <source>
        <dbReference type="ARBA" id="ARBA00023152"/>
    </source>
</evidence>
<name>A0ABW3TY15_9BACL</name>
<keyword evidence="4" id="KW-0413">Isomerase</keyword>
<organism evidence="5 6">
    <name type="scientific">Sporosarcina contaminans</name>
    <dbReference type="NCBI Taxonomy" id="633403"/>
    <lineage>
        <taxon>Bacteria</taxon>
        <taxon>Bacillati</taxon>
        <taxon>Bacillota</taxon>
        <taxon>Bacilli</taxon>
        <taxon>Bacillales</taxon>
        <taxon>Caryophanaceae</taxon>
        <taxon>Sporosarcina</taxon>
    </lineage>
</organism>
<proteinExistence type="inferred from homology"/>
<dbReference type="PIRSF" id="PIRSF000709">
    <property type="entry name" value="6PFK_2-Ptase"/>
    <property type="match status" value="1"/>
</dbReference>
<dbReference type="EC" id="5.4.2.11" evidence="2"/>
<dbReference type="RefSeq" id="WP_381480427.1">
    <property type="nucleotide sequence ID" value="NZ_JBHTLT010000042.1"/>
</dbReference>
<evidence type="ECO:0000313" key="6">
    <source>
        <dbReference type="Proteomes" id="UP001597231"/>
    </source>
</evidence>
<dbReference type="Gene3D" id="3.40.50.1240">
    <property type="entry name" value="Phosphoglycerate mutase-like"/>
    <property type="match status" value="1"/>
</dbReference>
<evidence type="ECO:0000256" key="1">
    <source>
        <dbReference type="ARBA" id="ARBA00006717"/>
    </source>
</evidence>
<gene>
    <name evidence="5" type="ORF">ACFQ38_08940</name>
</gene>
<dbReference type="SUPFAM" id="SSF53254">
    <property type="entry name" value="Phosphoglycerate mutase-like"/>
    <property type="match status" value="1"/>
</dbReference>
<protein>
    <recommendedName>
        <fullName evidence="2">phosphoglycerate mutase (2,3-diphosphoglycerate-dependent)</fullName>
        <ecNumber evidence="2">5.4.2.11</ecNumber>
    </recommendedName>
</protein>